<name>A0A6H1ZFK1_9ZZZZ</name>
<evidence type="ECO:0000313" key="2">
    <source>
        <dbReference type="EMBL" id="QJA46201.1"/>
    </source>
</evidence>
<proteinExistence type="predicted"/>
<sequence length="151" mass="16774">MPSHIEPVRAVDVAAYILERMGEMTAMKLQKLVYYSHAWSLVWDEAPLIREDVQAWANGPVVPELYNAHRGLYSVSAGQIGGNSRALYPDQMETVEAVLAHYGDKHSQWLSDLTHAEDPWKCARQEAGLPDGARGTVLISNAAMAEYYSSL</sequence>
<gene>
    <name evidence="2" type="ORF">TM448A00340_0002</name>
</gene>
<feature type="domain" description="Antitoxin SocA-like Panacea" evidence="1">
    <location>
        <begin position="29"/>
        <end position="121"/>
    </location>
</feature>
<accession>A0A6H1ZFK1</accession>
<dbReference type="AlphaFoldDB" id="A0A6H1ZFK1"/>
<dbReference type="EMBL" id="MT144005">
    <property type="protein sequence ID" value="QJA46201.1"/>
    <property type="molecule type" value="Genomic_DNA"/>
</dbReference>
<dbReference type="InterPro" id="IPR025272">
    <property type="entry name" value="SocA_Panacea"/>
</dbReference>
<dbReference type="Pfam" id="PF13274">
    <property type="entry name" value="SocA_Panacea"/>
    <property type="match status" value="1"/>
</dbReference>
<protein>
    <recommendedName>
        <fullName evidence="1">Antitoxin SocA-like Panacea domain-containing protein</fullName>
    </recommendedName>
</protein>
<reference evidence="2" key="1">
    <citation type="submission" date="2020-03" db="EMBL/GenBank/DDBJ databases">
        <title>The deep terrestrial virosphere.</title>
        <authorList>
            <person name="Holmfeldt K."/>
            <person name="Nilsson E."/>
            <person name="Simone D."/>
            <person name="Lopez-Fernandez M."/>
            <person name="Wu X."/>
            <person name="de Brujin I."/>
            <person name="Lundin D."/>
            <person name="Andersson A."/>
            <person name="Bertilsson S."/>
            <person name="Dopson M."/>
        </authorList>
    </citation>
    <scope>NUCLEOTIDE SEQUENCE</scope>
    <source>
        <strain evidence="2">TM448A00340</strain>
    </source>
</reference>
<evidence type="ECO:0000259" key="1">
    <source>
        <dbReference type="Pfam" id="PF13274"/>
    </source>
</evidence>
<organism evidence="2">
    <name type="scientific">viral metagenome</name>
    <dbReference type="NCBI Taxonomy" id="1070528"/>
    <lineage>
        <taxon>unclassified sequences</taxon>
        <taxon>metagenomes</taxon>
        <taxon>organismal metagenomes</taxon>
    </lineage>
</organism>